<keyword evidence="2" id="KW-1185">Reference proteome</keyword>
<name>A0AAV6ZXL4_ENGPU</name>
<organism evidence="1 2">
    <name type="scientific">Engystomops pustulosus</name>
    <name type="common">Tungara frog</name>
    <name type="synonym">Physalaemus pustulosus</name>
    <dbReference type="NCBI Taxonomy" id="76066"/>
    <lineage>
        <taxon>Eukaryota</taxon>
        <taxon>Metazoa</taxon>
        <taxon>Chordata</taxon>
        <taxon>Craniata</taxon>
        <taxon>Vertebrata</taxon>
        <taxon>Euteleostomi</taxon>
        <taxon>Amphibia</taxon>
        <taxon>Batrachia</taxon>
        <taxon>Anura</taxon>
        <taxon>Neobatrachia</taxon>
        <taxon>Hyloidea</taxon>
        <taxon>Leptodactylidae</taxon>
        <taxon>Leiuperinae</taxon>
        <taxon>Engystomops</taxon>
    </lineage>
</organism>
<comment type="caution">
    <text evidence="1">The sequence shown here is derived from an EMBL/GenBank/DDBJ whole genome shotgun (WGS) entry which is preliminary data.</text>
</comment>
<gene>
    <name evidence="1" type="ORF">GDO81_019609</name>
</gene>
<reference evidence="1" key="1">
    <citation type="thesis" date="2020" institute="ProQuest LLC" country="789 East Eisenhower Parkway, Ann Arbor, MI, USA">
        <title>Comparative Genomics and Chromosome Evolution.</title>
        <authorList>
            <person name="Mudd A.B."/>
        </authorList>
    </citation>
    <scope>NUCLEOTIDE SEQUENCE</scope>
    <source>
        <strain evidence="1">237g6f4</strain>
        <tissue evidence="1">Blood</tissue>
    </source>
</reference>
<sequence length="48" mass="5321">MSVFGVSSALPHWLVVNDVGSWFMLTGRGSRGLAEKRRLRIGRAVGHR</sequence>
<dbReference type="AlphaFoldDB" id="A0AAV6ZXL4"/>
<evidence type="ECO:0000313" key="2">
    <source>
        <dbReference type="Proteomes" id="UP000824782"/>
    </source>
</evidence>
<protein>
    <submittedName>
        <fullName evidence="1">Uncharacterized protein</fullName>
    </submittedName>
</protein>
<accession>A0AAV6ZXL4</accession>
<proteinExistence type="predicted"/>
<dbReference type="EMBL" id="WNYA01000023">
    <property type="protein sequence ID" value="KAG8550828.1"/>
    <property type="molecule type" value="Genomic_DNA"/>
</dbReference>
<evidence type="ECO:0000313" key="1">
    <source>
        <dbReference type="EMBL" id="KAG8550828.1"/>
    </source>
</evidence>
<dbReference type="Proteomes" id="UP000824782">
    <property type="component" value="Unassembled WGS sequence"/>
</dbReference>